<sequence>MKKHEKTLIKIFMLGVLLGTGSQLKAEKNFKIPQDDKLIFDEFVKDLNLNLSDLAVSINLPIEYSEKIYEMDKGKVIEDYNKLSDEVKERLKERLEIKVKLLKDLTDNQFTSRGTKRITSLSSSSPSGSDRPNIRLLKGNSLSTPVSPSRLDVGPKIRFLGGNQSGGKRLYKTEAPKPLEDLDIYTTYYGNDYRLKHDSR</sequence>
<dbReference type="RefSeq" id="WP_104207242.1">
    <property type="nucleotide sequence ID" value="NZ_PHHC01000125.1"/>
</dbReference>
<gene>
    <name evidence="2" type="ORF">HCUR_01318</name>
</gene>
<comment type="caution">
    <text evidence="2">The sequence shown here is derived from an EMBL/GenBank/DDBJ whole genome shotgun (WGS) entry which is preliminary data.</text>
</comment>
<keyword evidence="3" id="KW-1185">Reference proteome</keyword>
<dbReference type="AlphaFoldDB" id="A0A2S5R7G8"/>
<protein>
    <submittedName>
        <fullName evidence="2">Uncharacterized protein</fullName>
    </submittedName>
</protein>
<proteinExistence type="predicted"/>
<feature type="region of interest" description="Disordered" evidence="1">
    <location>
        <begin position="116"/>
        <end position="147"/>
    </location>
</feature>
<feature type="compositionally biased region" description="Low complexity" evidence="1">
    <location>
        <begin position="120"/>
        <end position="129"/>
    </location>
</feature>
<name>A0A2S5R7G8_9PROT</name>
<reference evidence="2 3" key="1">
    <citation type="submission" date="2017-11" db="EMBL/GenBank/DDBJ databases">
        <title>Comparative genomic analysis of Holospora spp., intranuclear symbionts of paramecia.</title>
        <authorList>
            <person name="Garushyants S.K."/>
            <person name="Beliavskaya A."/>
            <person name="Malko D.B."/>
            <person name="Logacheva M.D."/>
            <person name="Rautian M.S."/>
            <person name="Gelfand M.S."/>
        </authorList>
    </citation>
    <scope>NUCLEOTIDE SEQUENCE [LARGE SCALE GENOMIC DNA]</scope>
    <source>
        <strain evidence="3">02AZ16</strain>
    </source>
</reference>
<evidence type="ECO:0000313" key="2">
    <source>
        <dbReference type="EMBL" id="PPE03237.1"/>
    </source>
</evidence>
<dbReference type="EMBL" id="PHHC01000125">
    <property type="protein sequence ID" value="PPE03237.1"/>
    <property type="molecule type" value="Genomic_DNA"/>
</dbReference>
<evidence type="ECO:0000256" key="1">
    <source>
        <dbReference type="SAM" id="MobiDB-lite"/>
    </source>
</evidence>
<accession>A0A2S5R7G8</accession>
<evidence type="ECO:0000313" key="3">
    <source>
        <dbReference type="Proteomes" id="UP000239425"/>
    </source>
</evidence>
<organism evidence="2 3">
    <name type="scientific">Holospora curviuscula</name>
    <dbReference type="NCBI Taxonomy" id="1082868"/>
    <lineage>
        <taxon>Bacteria</taxon>
        <taxon>Pseudomonadati</taxon>
        <taxon>Pseudomonadota</taxon>
        <taxon>Alphaproteobacteria</taxon>
        <taxon>Holosporales</taxon>
        <taxon>Holosporaceae</taxon>
        <taxon>Holospora</taxon>
    </lineage>
</organism>
<dbReference type="Proteomes" id="UP000239425">
    <property type="component" value="Unassembled WGS sequence"/>
</dbReference>